<feature type="compositionally biased region" description="Low complexity" evidence="1">
    <location>
        <begin position="295"/>
        <end position="307"/>
    </location>
</feature>
<dbReference type="EMBL" id="KV407464">
    <property type="protein sequence ID" value="KZF20036.1"/>
    <property type="molecule type" value="Genomic_DNA"/>
</dbReference>
<feature type="compositionally biased region" description="Low complexity" evidence="1">
    <location>
        <begin position="22"/>
        <end position="35"/>
    </location>
</feature>
<keyword evidence="2" id="KW-0812">Transmembrane</keyword>
<feature type="compositionally biased region" description="Basic and acidic residues" evidence="1">
    <location>
        <begin position="326"/>
        <end position="355"/>
    </location>
</feature>
<evidence type="ECO:0000256" key="1">
    <source>
        <dbReference type="SAM" id="MobiDB-lite"/>
    </source>
</evidence>
<accession>A0A165A6V5</accession>
<dbReference type="OrthoDB" id="5397827at2759"/>
<dbReference type="Proteomes" id="UP000076632">
    <property type="component" value="Unassembled WGS sequence"/>
</dbReference>
<protein>
    <submittedName>
        <fullName evidence="3">Uncharacterized protein</fullName>
    </submittedName>
</protein>
<feature type="region of interest" description="Disordered" evidence="1">
    <location>
        <begin position="231"/>
        <end position="364"/>
    </location>
</feature>
<organism evidence="3 4">
    <name type="scientific">Xylona heveae (strain CBS 132557 / TC161)</name>
    <dbReference type="NCBI Taxonomy" id="1328760"/>
    <lineage>
        <taxon>Eukaryota</taxon>
        <taxon>Fungi</taxon>
        <taxon>Dikarya</taxon>
        <taxon>Ascomycota</taxon>
        <taxon>Pezizomycotina</taxon>
        <taxon>Xylonomycetes</taxon>
        <taxon>Xylonales</taxon>
        <taxon>Xylonaceae</taxon>
        <taxon>Xylona</taxon>
    </lineage>
</organism>
<evidence type="ECO:0000256" key="2">
    <source>
        <dbReference type="SAM" id="Phobius"/>
    </source>
</evidence>
<feature type="region of interest" description="Disordered" evidence="1">
    <location>
        <begin position="22"/>
        <end position="119"/>
    </location>
</feature>
<gene>
    <name evidence="3" type="ORF">L228DRAFT_270794</name>
</gene>
<dbReference type="AlphaFoldDB" id="A0A165A6V5"/>
<feature type="compositionally biased region" description="Low complexity" evidence="1">
    <location>
        <begin position="56"/>
        <end position="71"/>
    </location>
</feature>
<dbReference type="STRING" id="1328760.A0A165A6V5"/>
<dbReference type="RefSeq" id="XP_018185591.1">
    <property type="nucleotide sequence ID" value="XM_018335452.1"/>
</dbReference>
<feature type="transmembrane region" description="Helical" evidence="2">
    <location>
        <begin position="139"/>
        <end position="158"/>
    </location>
</feature>
<name>A0A165A6V5_XYLHT</name>
<dbReference type="InParanoid" id="A0A165A6V5"/>
<feature type="compositionally biased region" description="Low complexity" evidence="1">
    <location>
        <begin position="250"/>
        <end position="269"/>
    </location>
</feature>
<evidence type="ECO:0000313" key="3">
    <source>
        <dbReference type="EMBL" id="KZF20036.1"/>
    </source>
</evidence>
<evidence type="ECO:0000313" key="4">
    <source>
        <dbReference type="Proteomes" id="UP000076632"/>
    </source>
</evidence>
<keyword evidence="4" id="KW-1185">Reference proteome</keyword>
<reference evidence="3 4" key="1">
    <citation type="journal article" date="2016" name="Fungal Biol.">
        <title>The genome of Xylona heveae provides a window into fungal endophytism.</title>
        <authorList>
            <person name="Gazis R."/>
            <person name="Kuo A."/>
            <person name="Riley R."/>
            <person name="LaButti K."/>
            <person name="Lipzen A."/>
            <person name="Lin J."/>
            <person name="Amirebrahimi M."/>
            <person name="Hesse C.N."/>
            <person name="Spatafora J.W."/>
            <person name="Henrissat B."/>
            <person name="Hainaut M."/>
            <person name="Grigoriev I.V."/>
            <person name="Hibbett D.S."/>
        </authorList>
    </citation>
    <scope>NUCLEOTIDE SEQUENCE [LARGE SCALE GENOMIC DNA]</scope>
    <source>
        <strain evidence="3 4">TC161</strain>
    </source>
</reference>
<proteinExistence type="predicted"/>
<sequence>MASARVFVSIPRFLLPRGVVPVRPSSLSSASPQQQLIRHSGFSRGYASSRARATPSSSSSGSSGSSSSSSGNNQRLLEKPTRFNPPSHPARLPSRRSMPRSYPGPPLSAGEQQAQQTRKYPHMMPTEGTFMHWFLTNQLLHLWITLGTLLSLAFFTFMSNFKERSPYADLLPAGREYFSHPLQTMGRLLEIYKLQMAYNTEKSVARREAISEDAYKRSEYLKAHGLENEGRFGGWSAREDRRPASLKPLSSSSDPEAAAAASAPAAEAEATADESKPWRWSRLIGGVKTGGEGEGQAPQAPTRTATAVSDGGDENSPAAPVTPEDNTPRELTPEEKKAAEDALIKAQEEEEDRRIALSIWGRKQ</sequence>
<keyword evidence="2" id="KW-1133">Transmembrane helix</keyword>
<dbReference type="GeneID" id="28900589"/>
<keyword evidence="2" id="KW-0472">Membrane</keyword>